<dbReference type="AlphaFoldDB" id="A0A1F8F5T8"/>
<dbReference type="InterPro" id="IPR006175">
    <property type="entry name" value="YjgF/YER057c/UK114"/>
</dbReference>
<accession>A0A1F8F5T8</accession>
<reference evidence="1 2" key="1">
    <citation type="journal article" date="2016" name="Nat. Commun.">
        <title>Thousands of microbial genomes shed light on interconnected biogeochemical processes in an aquifer system.</title>
        <authorList>
            <person name="Anantharaman K."/>
            <person name="Brown C.T."/>
            <person name="Hug L.A."/>
            <person name="Sharon I."/>
            <person name="Castelle C.J."/>
            <person name="Probst A.J."/>
            <person name="Thomas B.C."/>
            <person name="Singh A."/>
            <person name="Wilkins M.J."/>
            <person name="Karaoz U."/>
            <person name="Brodie E.L."/>
            <person name="Williams K.H."/>
            <person name="Hubbard S.S."/>
            <person name="Banfield J.F."/>
        </authorList>
    </citation>
    <scope>NUCLEOTIDE SEQUENCE [LARGE SCALE GENOMIC DNA]</scope>
</reference>
<proteinExistence type="predicted"/>
<dbReference type="InterPro" id="IPR035959">
    <property type="entry name" value="RutC-like_sf"/>
</dbReference>
<name>A0A1F8F5T8_9BACT</name>
<dbReference type="EMBL" id="MGJP01000061">
    <property type="protein sequence ID" value="OGN08493.1"/>
    <property type="molecule type" value="Genomic_DNA"/>
</dbReference>
<dbReference type="Pfam" id="PF01042">
    <property type="entry name" value="Ribonuc_L-PSP"/>
    <property type="match status" value="1"/>
</dbReference>
<dbReference type="PANTHER" id="PTHR11803:SF39">
    <property type="entry name" value="2-IMINOBUTANOATE_2-IMINOPROPANOATE DEAMINASE"/>
    <property type="match status" value="1"/>
</dbReference>
<dbReference type="GO" id="GO:0019239">
    <property type="term" value="F:deaminase activity"/>
    <property type="evidence" value="ECO:0007669"/>
    <property type="project" value="TreeGrafter"/>
</dbReference>
<sequence length="345" mass="38727">MKGEHFLVVSVPTRLDFRSALDYLYQKCSGQLTGKTVVFSRIFLSDIANQEAVLKKSRIFSFLPECSCSIVGQPPADLSQVAILVYFLDAPLKNYQLVYQCNQIAKVITGSSFDQTRQIFKDYCDTLAAKGQTLLANSLRTWVFVRDIDNNYGGMVKARKELFESEGLTPRSRYLASTGIEAQLDDPKVLVSMDAVSLYPLQTAQIVRMEARRYLNPTYEYGVTFERGTEIIYGDRAHLYISGTASINSKGEIVHPFDVERQTVRAITNVSALLSGQGAILSDMKYLIVYLRNLADFPSAEKIIRSKFVETPVIFAQGAVCRPNWLVEIEGEAIIPTESRYLPFS</sequence>
<dbReference type="Proteomes" id="UP000177167">
    <property type="component" value="Unassembled WGS sequence"/>
</dbReference>
<evidence type="ECO:0000313" key="1">
    <source>
        <dbReference type="EMBL" id="OGN08493.1"/>
    </source>
</evidence>
<dbReference type="SUPFAM" id="SSF55298">
    <property type="entry name" value="YjgF-like"/>
    <property type="match status" value="2"/>
</dbReference>
<gene>
    <name evidence="1" type="ORF">A3J46_01865</name>
</gene>
<dbReference type="Gene3D" id="3.30.1330.40">
    <property type="entry name" value="RutC-like"/>
    <property type="match status" value="2"/>
</dbReference>
<dbReference type="GO" id="GO:0005829">
    <property type="term" value="C:cytosol"/>
    <property type="evidence" value="ECO:0007669"/>
    <property type="project" value="TreeGrafter"/>
</dbReference>
<protein>
    <recommendedName>
        <fullName evidence="3">Translation initiation inhibitor</fullName>
    </recommendedName>
</protein>
<comment type="caution">
    <text evidence="1">The sequence shown here is derived from an EMBL/GenBank/DDBJ whole genome shotgun (WGS) entry which is preliminary data.</text>
</comment>
<evidence type="ECO:0000313" key="2">
    <source>
        <dbReference type="Proteomes" id="UP000177167"/>
    </source>
</evidence>
<organism evidence="1 2">
    <name type="scientific">Candidatus Yanofskybacteria bacterium RIFCSPHIGHO2_02_FULL_41_11</name>
    <dbReference type="NCBI Taxonomy" id="1802675"/>
    <lineage>
        <taxon>Bacteria</taxon>
        <taxon>Candidatus Yanofskyibacteriota</taxon>
    </lineage>
</organism>
<dbReference type="PANTHER" id="PTHR11803">
    <property type="entry name" value="2-IMINOBUTANOATE/2-IMINOPROPANOATE DEAMINASE RIDA"/>
    <property type="match status" value="1"/>
</dbReference>
<evidence type="ECO:0008006" key="3">
    <source>
        <dbReference type="Google" id="ProtNLM"/>
    </source>
</evidence>